<dbReference type="InterPro" id="IPR006906">
    <property type="entry name" value="Timeless_N"/>
</dbReference>
<keyword evidence="2" id="KW-0539">Nucleus</keyword>
<evidence type="ECO:0000256" key="4">
    <source>
        <dbReference type="SAM" id="MobiDB-lite"/>
    </source>
</evidence>
<dbReference type="PANTHER" id="PTHR22940">
    <property type="entry name" value="TIMEOUT/TIMELESS-2"/>
    <property type="match status" value="1"/>
</dbReference>
<gene>
    <name evidence="6" type="ORF">LWI28_002675</name>
</gene>
<dbReference type="AlphaFoldDB" id="A0AAD5IBT0"/>
<proteinExistence type="predicted"/>
<organism evidence="6 7">
    <name type="scientific">Acer negundo</name>
    <name type="common">Box elder</name>
    <dbReference type="NCBI Taxonomy" id="4023"/>
    <lineage>
        <taxon>Eukaryota</taxon>
        <taxon>Viridiplantae</taxon>
        <taxon>Streptophyta</taxon>
        <taxon>Embryophyta</taxon>
        <taxon>Tracheophyta</taxon>
        <taxon>Spermatophyta</taxon>
        <taxon>Magnoliopsida</taxon>
        <taxon>eudicotyledons</taxon>
        <taxon>Gunneridae</taxon>
        <taxon>Pentapetalae</taxon>
        <taxon>rosids</taxon>
        <taxon>malvids</taxon>
        <taxon>Sapindales</taxon>
        <taxon>Sapindaceae</taxon>
        <taxon>Hippocastanoideae</taxon>
        <taxon>Acereae</taxon>
        <taxon>Acer</taxon>
    </lineage>
</organism>
<feature type="domain" description="Timeless N-terminal" evidence="5">
    <location>
        <begin position="27"/>
        <end position="227"/>
    </location>
</feature>
<dbReference type="GO" id="GO:0006281">
    <property type="term" value="P:DNA repair"/>
    <property type="evidence" value="ECO:0007669"/>
    <property type="project" value="TreeGrafter"/>
</dbReference>
<evidence type="ECO:0000256" key="1">
    <source>
        <dbReference type="ARBA" id="ARBA00004123"/>
    </source>
</evidence>
<dbReference type="Pfam" id="PF04821">
    <property type="entry name" value="TIMELESS"/>
    <property type="match status" value="1"/>
</dbReference>
<dbReference type="GO" id="GO:0043111">
    <property type="term" value="P:replication fork arrest"/>
    <property type="evidence" value="ECO:0007669"/>
    <property type="project" value="TreeGrafter"/>
</dbReference>
<dbReference type="PANTHER" id="PTHR22940:SF4">
    <property type="entry name" value="PROTEIN TIMELESS HOMOLOG"/>
    <property type="match status" value="1"/>
</dbReference>
<dbReference type="GO" id="GO:0000076">
    <property type="term" value="P:DNA replication checkpoint signaling"/>
    <property type="evidence" value="ECO:0007669"/>
    <property type="project" value="TreeGrafter"/>
</dbReference>
<evidence type="ECO:0000259" key="5">
    <source>
        <dbReference type="Pfam" id="PF04821"/>
    </source>
</evidence>
<name>A0AAD5IBT0_ACENE</name>
<protein>
    <recommendedName>
        <fullName evidence="5">Timeless N-terminal domain-containing protein</fullName>
    </recommendedName>
</protein>
<comment type="caution">
    <text evidence="6">The sequence shown here is derived from an EMBL/GenBank/DDBJ whole genome shotgun (WGS) entry which is preliminary data.</text>
</comment>
<dbReference type="EMBL" id="JAJSOW010000106">
    <property type="protein sequence ID" value="KAI9159863.1"/>
    <property type="molecule type" value="Genomic_DNA"/>
</dbReference>
<dbReference type="GO" id="GO:0003677">
    <property type="term" value="F:DNA binding"/>
    <property type="evidence" value="ECO:0007669"/>
    <property type="project" value="TreeGrafter"/>
</dbReference>
<dbReference type="Proteomes" id="UP001064489">
    <property type="component" value="Chromosome 2"/>
</dbReference>
<dbReference type="GO" id="GO:0031298">
    <property type="term" value="C:replication fork protection complex"/>
    <property type="evidence" value="ECO:0007669"/>
    <property type="project" value="TreeGrafter"/>
</dbReference>
<feature type="compositionally biased region" description="Basic and acidic residues" evidence="4">
    <location>
        <begin position="386"/>
        <end position="456"/>
    </location>
</feature>
<reference evidence="6" key="2">
    <citation type="submission" date="2023-02" db="EMBL/GenBank/DDBJ databases">
        <authorList>
            <person name="Swenson N.G."/>
            <person name="Wegrzyn J.L."/>
            <person name="Mcevoy S.L."/>
        </authorList>
    </citation>
    <scope>NUCLEOTIDE SEQUENCE</scope>
    <source>
        <strain evidence="6">91603</strain>
        <tissue evidence="6">Leaf</tissue>
    </source>
</reference>
<evidence type="ECO:0000256" key="2">
    <source>
        <dbReference type="ARBA" id="ARBA00023242"/>
    </source>
</evidence>
<dbReference type="InterPro" id="IPR044998">
    <property type="entry name" value="Timeless"/>
</dbReference>
<accession>A0AAD5IBT0</accession>
<keyword evidence="3" id="KW-0131">Cell cycle</keyword>
<evidence type="ECO:0000256" key="3">
    <source>
        <dbReference type="ARBA" id="ARBA00023306"/>
    </source>
</evidence>
<keyword evidence="7" id="KW-1185">Reference proteome</keyword>
<reference evidence="6" key="1">
    <citation type="journal article" date="2022" name="Plant J.">
        <title>Strategies of tolerance reflected in two North American maple genomes.</title>
        <authorList>
            <person name="McEvoy S.L."/>
            <person name="Sezen U.U."/>
            <person name="Trouern-Trend A."/>
            <person name="McMahon S.M."/>
            <person name="Schaberg P.G."/>
            <person name="Yang J."/>
            <person name="Wegrzyn J.L."/>
            <person name="Swenson N.G."/>
        </authorList>
    </citation>
    <scope>NUCLEOTIDE SEQUENCE</scope>
    <source>
        <strain evidence="6">91603</strain>
    </source>
</reference>
<comment type="subcellular location">
    <subcellularLocation>
        <location evidence="1">Nucleus</location>
    </subcellularLocation>
</comment>
<feature type="compositionally biased region" description="Basic residues" evidence="4">
    <location>
        <begin position="376"/>
        <end position="385"/>
    </location>
</feature>
<feature type="region of interest" description="Disordered" evidence="4">
    <location>
        <begin position="375"/>
        <end position="474"/>
    </location>
</feature>
<evidence type="ECO:0000313" key="6">
    <source>
        <dbReference type="EMBL" id="KAI9159863.1"/>
    </source>
</evidence>
<evidence type="ECO:0000313" key="7">
    <source>
        <dbReference type="Proteomes" id="UP001064489"/>
    </source>
</evidence>
<sequence>MDMEGLSVICAGIGLADEDEIGNRIGYSPGEYCLDNLKDLLRFLRRDDPQTREVFKQVCKWNIVSKDLIPIFEYCQDDRNLVLNAVKVLVFLTMPIEPSSNDIPQQIEYLWGLKSAITCSDTVAVIVSLLEGPLQNLECEAFTEDDWKLVQLVLTFFRNILAIQDIPPHQKAGGSASEFVSLRDKFMELLFNENVMDIIIVIAQHVGGSRGHFRHDNLLLLETFHYISWSRSRINCQSSSEGFQGNICGPIASSMDDSMFQLVISKWRYAFDGLKETKEYKFLSAAGSLMKNMIRMLDLVLKLLPEDSKEPQTARILLYKLFYDQTDQGVTQFLLNLIKAFDTHKQPKSDLADLVEMICVLVRLMEKLQARGTLRVSRKSRRGRKKEVMKSEKEAESEGKKEVLNGEKEAESEGKKEVLNGEKEAEIEGKKEVSNGEKEAESEGKQKVLKGEKEAEIEVSGSHATIQDDICISK</sequence>